<dbReference type="EMBL" id="MFCX01000027">
    <property type="protein sequence ID" value="OGE25374.1"/>
    <property type="molecule type" value="Genomic_DNA"/>
</dbReference>
<protein>
    <recommendedName>
        <fullName evidence="4">Large ribosomal subunit protein uL15</fullName>
    </recommendedName>
</protein>
<proteinExistence type="inferred from homology"/>
<dbReference type="InterPro" id="IPR005749">
    <property type="entry name" value="Ribosomal_uL15_bac-type"/>
</dbReference>
<organism evidence="7 8">
    <name type="scientific">Candidatus Daviesbacteria bacterium RIFCSPHIGHO2_02_FULL_39_12</name>
    <dbReference type="NCBI Taxonomy" id="1797770"/>
    <lineage>
        <taxon>Bacteria</taxon>
        <taxon>Candidatus Daviesiibacteriota</taxon>
    </lineage>
</organism>
<evidence type="ECO:0000313" key="8">
    <source>
        <dbReference type="Proteomes" id="UP000177042"/>
    </source>
</evidence>
<dbReference type="GO" id="GO:0015934">
    <property type="term" value="C:large ribosomal subunit"/>
    <property type="evidence" value="ECO:0007669"/>
    <property type="project" value="InterPro"/>
</dbReference>
<gene>
    <name evidence="4" type="primary">rplO</name>
    <name evidence="7" type="ORF">A3C26_00885</name>
</gene>
<feature type="compositionally biased region" description="Gly residues" evidence="5">
    <location>
        <begin position="21"/>
        <end position="33"/>
    </location>
</feature>
<dbReference type="HAMAP" id="MF_01341">
    <property type="entry name" value="Ribosomal_uL15"/>
    <property type="match status" value="1"/>
</dbReference>
<accession>A0A1F5J9Q9</accession>
<keyword evidence="4" id="KW-0699">rRNA-binding</keyword>
<reference evidence="7 8" key="1">
    <citation type="journal article" date="2016" name="Nat. Commun.">
        <title>Thousands of microbial genomes shed light on interconnected biogeochemical processes in an aquifer system.</title>
        <authorList>
            <person name="Anantharaman K."/>
            <person name="Brown C.T."/>
            <person name="Hug L.A."/>
            <person name="Sharon I."/>
            <person name="Castelle C.J."/>
            <person name="Probst A.J."/>
            <person name="Thomas B.C."/>
            <person name="Singh A."/>
            <person name="Wilkins M.J."/>
            <person name="Karaoz U."/>
            <person name="Brodie E.L."/>
            <person name="Williams K.H."/>
            <person name="Hubbard S.S."/>
            <person name="Banfield J.F."/>
        </authorList>
    </citation>
    <scope>NUCLEOTIDE SEQUENCE [LARGE SCALE GENOMIC DNA]</scope>
</reference>
<comment type="subunit">
    <text evidence="4">Part of the 50S ribosomal subunit.</text>
</comment>
<dbReference type="Pfam" id="PF00828">
    <property type="entry name" value="Ribosomal_L27A"/>
    <property type="match status" value="1"/>
</dbReference>
<evidence type="ECO:0000256" key="2">
    <source>
        <dbReference type="ARBA" id="ARBA00022980"/>
    </source>
</evidence>
<dbReference type="GO" id="GO:0006412">
    <property type="term" value="P:translation"/>
    <property type="evidence" value="ECO:0007669"/>
    <property type="project" value="UniProtKB-UniRule"/>
</dbReference>
<dbReference type="AlphaFoldDB" id="A0A1F5J9Q9"/>
<comment type="function">
    <text evidence="4">Binds to the 23S rRNA.</text>
</comment>
<feature type="region of interest" description="Disordered" evidence="5">
    <location>
        <begin position="12"/>
        <end position="38"/>
    </location>
</feature>
<evidence type="ECO:0000313" key="7">
    <source>
        <dbReference type="EMBL" id="OGE25374.1"/>
    </source>
</evidence>
<keyword evidence="3 4" id="KW-0687">Ribonucleoprotein</keyword>
<sequence>MKLHELIKLKTKSKKRLGRGVSSGKGKTSGRGTKGQKARDNISIGFTGAGLPLYRKLPLKRGLGNRPVSVKPKPLALSKLNIFKKGSIVDLDQLLMNKLISKEDLKTGVKVLGEGLNVSLTLKLPASTKAKAAIEKAGGKVEYV</sequence>
<feature type="domain" description="Large ribosomal subunit protein uL15/eL18" evidence="6">
    <location>
        <begin position="77"/>
        <end position="142"/>
    </location>
</feature>
<evidence type="ECO:0000256" key="5">
    <source>
        <dbReference type="SAM" id="MobiDB-lite"/>
    </source>
</evidence>
<dbReference type="NCBIfam" id="TIGR01071">
    <property type="entry name" value="rplO_bact"/>
    <property type="match status" value="1"/>
</dbReference>
<dbReference type="InterPro" id="IPR036227">
    <property type="entry name" value="Ribosomal_uL15/eL18_sf"/>
</dbReference>
<dbReference type="InterPro" id="IPR030878">
    <property type="entry name" value="Ribosomal_uL15"/>
</dbReference>
<dbReference type="PANTHER" id="PTHR12934:SF11">
    <property type="entry name" value="LARGE RIBOSOMAL SUBUNIT PROTEIN UL15M"/>
    <property type="match status" value="1"/>
</dbReference>
<evidence type="ECO:0000259" key="6">
    <source>
        <dbReference type="Pfam" id="PF00828"/>
    </source>
</evidence>
<dbReference type="Proteomes" id="UP000177042">
    <property type="component" value="Unassembled WGS sequence"/>
</dbReference>
<keyword evidence="4" id="KW-0694">RNA-binding</keyword>
<dbReference type="SUPFAM" id="SSF52080">
    <property type="entry name" value="Ribosomal proteins L15p and L18e"/>
    <property type="match status" value="1"/>
</dbReference>
<dbReference type="PANTHER" id="PTHR12934">
    <property type="entry name" value="50S RIBOSOMAL PROTEIN L15"/>
    <property type="match status" value="1"/>
</dbReference>
<keyword evidence="2 4" id="KW-0689">Ribosomal protein</keyword>
<dbReference type="Gene3D" id="3.100.10.10">
    <property type="match status" value="1"/>
</dbReference>
<name>A0A1F5J9Q9_9BACT</name>
<dbReference type="InterPro" id="IPR021131">
    <property type="entry name" value="Ribosomal_uL15/eL18"/>
</dbReference>
<evidence type="ECO:0000256" key="3">
    <source>
        <dbReference type="ARBA" id="ARBA00023274"/>
    </source>
</evidence>
<dbReference type="GO" id="GO:0003735">
    <property type="term" value="F:structural constituent of ribosome"/>
    <property type="evidence" value="ECO:0007669"/>
    <property type="project" value="InterPro"/>
</dbReference>
<comment type="similarity">
    <text evidence="1 4">Belongs to the universal ribosomal protein uL15 family.</text>
</comment>
<evidence type="ECO:0000256" key="4">
    <source>
        <dbReference type="HAMAP-Rule" id="MF_01341"/>
    </source>
</evidence>
<dbReference type="GO" id="GO:0019843">
    <property type="term" value="F:rRNA binding"/>
    <property type="evidence" value="ECO:0007669"/>
    <property type="project" value="UniProtKB-UniRule"/>
</dbReference>
<comment type="caution">
    <text evidence="7">The sequence shown here is derived from an EMBL/GenBank/DDBJ whole genome shotgun (WGS) entry which is preliminary data.</text>
</comment>
<evidence type="ECO:0000256" key="1">
    <source>
        <dbReference type="ARBA" id="ARBA00007320"/>
    </source>
</evidence>